<protein>
    <submittedName>
        <fullName evidence="3">Uncharacterized protein</fullName>
    </submittedName>
</protein>
<feature type="transmembrane region" description="Helical" evidence="1">
    <location>
        <begin position="130"/>
        <end position="149"/>
    </location>
</feature>
<accession>A0A5J4TPI4</accession>
<feature type="signal peptide" evidence="2">
    <location>
        <begin position="1"/>
        <end position="28"/>
    </location>
</feature>
<feature type="transmembrane region" description="Helical" evidence="1">
    <location>
        <begin position="283"/>
        <end position="305"/>
    </location>
</feature>
<dbReference type="AlphaFoldDB" id="A0A5J4TPI4"/>
<name>A0A5J4TPI4_9EUKA</name>
<organism evidence="3 4">
    <name type="scientific">Streblomastix strix</name>
    <dbReference type="NCBI Taxonomy" id="222440"/>
    <lineage>
        <taxon>Eukaryota</taxon>
        <taxon>Metamonada</taxon>
        <taxon>Preaxostyla</taxon>
        <taxon>Oxymonadida</taxon>
        <taxon>Streblomastigidae</taxon>
        <taxon>Streblomastix</taxon>
    </lineage>
</organism>
<gene>
    <name evidence="3" type="ORF">EZS28_044275</name>
</gene>
<evidence type="ECO:0000256" key="1">
    <source>
        <dbReference type="SAM" id="Phobius"/>
    </source>
</evidence>
<evidence type="ECO:0000313" key="3">
    <source>
        <dbReference type="EMBL" id="KAA6360198.1"/>
    </source>
</evidence>
<keyword evidence="2" id="KW-0732">Signal</keyword>
<comment type="caution">
    <text evidence="3">The sequence shown here is derived from an EMBL/GenBank/DDBJ whole genome shotgun (WGS) entry which is preliminary data.</text>
</comment>
<evidence type="ECO:0000256" key="2">
    <source>
        <dbReference type="SAM" id="SignalP"/>
    </source>
</evidence>
<sequence>MNKTAILIFLAIFDTLLILFHKQDPVLNIPCSDIQFRATFPVLSYIRVLPRPNTTVPAGNHLITLNFIPDDNLNVIEQQSTVIYDIAENFDSNPISLPFLRSTRFNVTCSSDVDNLLITLYKSSFLGCNAIILLLLSATAFFTIIIIIAKEIFYERKKRQHLIPILLSVIFFIVLHIIAASIISKGLRIRDFPAQAKFIFSTPFISFQALQSYISKNIINKIISFVSPLRLESVNILLAQQPQSPESNKRIDTISPFLLTLTIISIIVSSLIFIVGLPYRQVIYSLLSVCFTIISSVMCFCYNSLQ</sequence>
<evidence type="ECO:0000313" key="4">
    <source>
        <dbReference type="Proteomes" id="UP000324800"/>
    </source>
</evidence>
<reference evidence="3 4" key="1">
    <citation type="submission" date="2019-03" db="EMBL/GenBank/DDBJ databases">
        <title>Single cell metagenomics reveals metabolic interactions within the superorganism composed of flagellate Streblomastix strix and complex community of Bacteroidetes bacteria on its surface.</title>
        <authorList>
            <person name="Treitli S.C."/>
            <person name="Kolisko M."/>
            <person name="Husnik F."/>
            <person name="Keeling P."/>
            <person name="Hampl V."/>
        </authorList>
    </citation>
    <scope>NUCLEOTIDE SEQUENCE [LARGE SCALE GENOMIC DNA]</scope>
    <source>
        <strain evidence="3">ST1C</strain>
    </source>
</reference>
<keyword evidence="1" id="KW-1133">Transmembrane helix</keyword>
<proteinExistence type="predicted"/>
<keyword evidence="1" id="KW-0812">Transmembrane</keyword>
<dbReference type="EMBL" id="SNRW01027276">
    <property type="protein sequence ID" value="KAA6360198.1"/>
    <property type="molecule type" value="Genomic_DNA"/>
</dbReference>
<dbReference type="Proteomes" id="UP000324800">
    <property type="component" value="Unassembled WGS sequence"/>
</dbReference>
<feature type="transmembrane region" description="Helical" evidence="1">
    <location>
        <begin position="161"/>
        <end position="183"/>
    </location>
</feature>
<feature type="transmembrane region" description="Helical" evidence="1">
    <location>
        <begin position="257"/>
        <end position="277"/>
    </location>
</feature>
<feature type="chain" id="PRO_5023893544" evidence="2">
    <location>
        <begin position="29"/>
        <end position="306"/>
    </location>
</feature>
<keyword evidence="1" id="KW-0472">Membrane</keyword>